<reference evidence="1 2" key="1">
    <citation type="journal article" date="2010" name="Vet. Microbiol.">
        <title>Production of haemolysins by strains of the Actinobacillus minor/porcitonsillarum complex.</title>
        <authorList>
            <person name="Arya G."/>
            <person name="Niven D.F."/>
        </authorList>
    </citation>
    <scope>NUCLEOTIDE SEQUENCE [LARGE SCALE GENOMIC DNA]</scope>
    <source>
        <strain evidence="1 2">NM305</strain>
    </source>
</reference>
<protein>
    <submittedName>
        <fullName evidence="1">Uncharacterized protein</fullName>
    </submittedName>
</protein>
<evidence type="ECO:0000313" key="2">
    <source>
        <dbReference type="Proteomes" id="UP000005532"/>
    </source>
</evidence>
<accession>C5S3A8</accession>
<evidence type="ECO:0000313" key="1">
    <source>
        <dbReference type="EMBL" id="EER46568.1"/>
    </source>
</evidence>
<gene>
    <name evidence="1" type="ORF">AM305_11810</name>
</gene>
<comment type="caution">
    <text evidence="1">The sequence shown here is derived from an EMBL/GenBank/DDBJ whole genome shotgun (WGS) entry which is preliminary data.</text>
</comment>
<name>C5S3A8_9PAST</name>
<sequence length="30" mass="3478">MFFSYGFRKTSGQIVEDFCKKGVSELRPYG</sequence>
<dbReference type="AlphaFoldDB" id="C5S3A8"/>
<dbReference type="Proteomes" id="UP000005532">
    <property type="component" value="Unassembled WGS sequence"/>
</dbReference>
<organism evidence="1 2">
    <name type="scientific">Actinobacillus minor NM305</name>
    <dbReference type="NCBI Taxonomy" id="637911"/>
    <lineage>
        <taxon>Bacteria</taxon>
        <taxon>Pseudomonadati</taxon>
        <taxon>Pseudomonadota</taxon>
        <taxon>Gammaproteobacteria</taxon>
        <taxon>Pasteurellales</taxon>
        <taxon>Pasteurellaceae</taxon>
        <taxon>Actinobacillus</taxon>
    </lineage>
</organism>
<proteinExistence type="predicted"/>
<dbReference type="EMBL" id="ACQL01000106">
    <property type="protein sequence ID" value="EER46568.1"/>
    <property type="molecule type" value="Genomic_DNA"/>
</dbReference>